<dbReference type="PANTHER" id="PTHR40057">
    <property type="entry name" value="SLR1162 PROTEIN"/>
    <property type="match status" value="1"/>
</dbReference>
<reference evidence="2 3" key="1">
    <citation type="journal article" date="2012" name="J. Bacteriol.">
        <title>Genome sequence of cold-adapted Pseudomonas mandelii strain JR-1.</title>
        <authorList>
            <person name="Jang S.H."/>
            <person name="Kim J."/>
            <person name="Kim J."/>
            <person name="Hong S."/>
            <person name="Lee C."/>
        </authorList>
    </citation>
    <scope>NUCLEOTIDE SEQUENCE [LARGE SCALE GENOMIC DNA]</scope>
    <source>
        <strain evidence="2 3">JR-1</strain>
    </source>
</reference>
<dbReference type="AlphaFoldDB" id="A0A024E555"/>
<dbReference type="OrthoDB" id="1494254at2"/>
<dbReference type="SUPFAM" id="SSF54909">
    <property type="entry name" value="Dimeric alpha+beta barrel"/>
    <property type="match status" value="1"/>
</dbReference>
<dbReference type="PANTHER" id="PTHR40057:SF1">
    <property type="entry name" value="SLR1162 PROTEIN"/>
    <property type="match status" value="1"/>
</dbReference>
<keyword evidence="1" id="KW-0812">Transmembrane</keyword>
<keyword evidence="1" id="KW-0472">Membrane</keyword>
<feature type="transmembrane region" description="Helical" evidence="1">
    <location>
        <begin position="119"/>
        <end position="143"/>
    </location>
</feature>
<dbReference type="Proteomes" id="UP000026913">
    <property type="component" value="Chromosome"/>
</dbReference>
<dbReference type="RefSeq" id="WP_010459483.1">
    <property type="nucleotide sequence ID" value="NZ_CP005960.1"/>
</dbReference>
<organism evidence="2 3">
    <name type="scientific">Pseudomonas mandelii JR-1</name>
    <dbReference type="NCBI Taxonomy" id="1147786"/>
    <lineage>
        <taxon>Bacteria</taxon>
        <taxon>Pseudomonadati</taxon>
        <taxon>Pseudomonadota</taxon>
        <taxon>Gammaproteobacteria</taxon>
        <taxon>Pseudomonadales</taxon>
        <taxon>Pseudomonadaceae</taxon>
        <taxon>Pseudomonas</taxon>
    </lineage>
</organism>
<evidence type="ECO:0000313" key="3">
    <source>
        <dbReference type="Proteomes" id="UP000026913"/>
    </source>
</evidence>
<dbReference type="InterPro" id="IPR038762">
    <property type="entry name" value="ABM_predict"/>
</dbReference>
<protein>
    <recommendedName>
        <fullName evidence="4">Antibiotic biosynthesis monooxygenase</fullName>
    </recommendedName>
</protein>
<dbReference type="KEGG" id="pman:OU5_0853"/>
<dbReference type="EMBL" id="CP005960">
    <property type="protein sequence ID" value="AHZ67932.1"/>
    <property type="molecule type" value="Genomic_DNA"/>
</dbReference>
<name>A0A024E555_9PSED</name>
<sequence>MSIDAEIGVSVIVHEVNPQHQALYEQWMNKAIDAHRQFPGYLATDVVKPVGSHLRYAIILRFVSKGHVVAWLESQVRHALLRESLPWLRQDYHRTDDDSKFWFEPVQGRVTVARWKQWVLSWMIVLPLTVFLPWGLAVLLELADLRWPVWVFKVTVAGLVSFNMVYWLMPLTTRLMSRWLLK</sequence>
<accession>A0A024E555</accession>
<dbReference type="Gene3D" id="3.30.70.100">
    <property type="match status" value="1"/>
</dbReference>
<dbReference type="InterPro" id="IPR011008">
    <property type="entry name" value="Dimeric_a/b-barrel"/>
</dbReference>
<feature type="transmembrane region" description="Helical" evidence="1">
    <location>
        <begin position="149"/>
        <end position="169"/>
    </location>
</feature>
<evidence type="ECO:0008006" key="4">
    <source>
        <dbReference type="Google" id="ProtNLM"/>
    </source>
</evidence>
<proteinExistence type="predicted"/>
<keyword evidence="1" id="KW-1133">Transmembrane helix</keyword>
<gene>
    <name evidence="2" type="ORF">OU5_0853</name>
</gene>
<evidence type="ECO:0000256" key="1">
    <source>
        <dbReference type="SAM" id="Phobius"/>
    </source>
</evidence>
<dbReference type="HOGENOM" id="CLU_075307_0_0_6"/>
<evidence type="ECO:0000313" key="2">
    <source>
        <dbReference type="EMBL" id="AHZ67932.1"/>
    </source>
</evidence>